<organism evidence="2 3">
    <name type="scientific">Novosphingobium kalidii</name>
    <dbReference type="NCBI Taxonomy" id="3230299"/>
    <lineage>
        <taxon>Bacteria</taxon>
        <taxon>Pseudomonadati</taxon>
        <taxon>Pseudomonadota</taxon>
        <taxon>Alphaproteobacteria</taxon>
        <taxon>Sphingomonadales</taxon>
        <taxon>Sphingomonadaceae</taxon>
        <taxon>Novosphingobium</taxon>
    </lineage>
</organism>
<proteinExistence type="predicted"/>
<keyword evidence="1" id="KW-0812">Transmembrane</keyword>
<evidence type="ECO:0000256" key="1">
    <source>
        <dbReference type="SAM" id="Phobius"/>
    </source>
</evidence>
<accession>A0ABV2CWX4</accession>
<feature type="transmembrane region" description="Helical" evidence="1">
    <location>
        <begin position="66"/>
        <end position="91"/>
    </location>
</feature>
<dbReference type="Proteomes" id="UP001548713">
    <property type="component" value="Unassembled WGS sequence"/>
</dbReference>
<keyword evidence="1" id="KW-1133">Transmembrane helix</keyword>
<feature type="transmembrane region" description="Helical" evidence="1">
    <location>
        <begin position="24"/>
        <end position="46"/>
    </location>
</feature>
<evidence type="ECO:0000313" key="3">
    <source>
        <dbReference type="Proteomes" id="UP001548713"/>
    </source>
</evidence>
<evidence type="ECO:0000313" key="2">
    <source>
        <dbReference type="EMBL" id="MET1753945.1"/>
    </source>
</evidence>
<dbReference type="EMBL" id="JBEWLY010000001">
    <property type="protein sequence ID" value="MET1753945.1"/>
    <property type="molecule type" value="Genomic_DNA"/>
</dbReference>
<keyword evidence="1" id="KW-0472">Membrane</keyword>
<dbReference type="Pfam" id="PF05656">
    <property type="entry name" value="DUF805"/>
    <property type="match status" value="1"/>
</dbReference>
<comment type="caution">
    <text evidence="2">The sequence shown here is derived from an EMBL/GenBank/DDBJ whole genome shotgun (WGS) entry which is preliminary data.</text>
</comment>
<sequence>MLDYMLMPFRRYAEFSGRSRRMEFWAFTLLNVIVYAIITAIVLGTTGTLATFGDVGSAGYTGMMSLFFGGAGLLYVIWWLATVIPTIAVTIRRLHDRNMSGWWYLGFIVAGFIPLLNLIGSIALLVIMLLPGTPGPNRHGPDPKDPASAEVFA</sequence>
<gene>
    <name evidence="2" type="ORF">ABVV53_00475</name>
</gene>
<name>A0ABV2CWX4_9SPHN</name>
<dbReference type="PANTHER" id="PTHR34980">
    <property type="entry name" value="INNER MEMBRANE PROTEIN-RELATED-RELATED"/>
    <property type="match status" value="1"/>
</dbReference>
<protein>
    <submittedName>
        <fullName evidence="2">DUF805 domain-containing protein</fullName>
    </submittedName>
</protein>
<feature type="transmembrane region" description="Helical" evidence="1">
    <location>
        <begin position="103"/>
        <end position="130"/>
    </location>
</feature>
<dbReference type="InterPro" id="IPR008523">
    <property type="entry name" value="DUF805"/>
</dbReference>
<reference evidence="2 3" key="1">
    <citation type="submission" date="2024-07" db="EMBL/GenBank/DDBJ databases">
        <title>Novosphingobium kalidii RD2P27.</title>
        <authorList>
            <person name="Sun J.-Q."/>
        </authorList>
    </citation>
    <scope>NUCLEOTIDE SEQUENCE [LARGE SCALE GENOMIC DNA]</scope>
    <source>
        <strain evidence="2 3">RD2P27</strain>
    </source>
</reference>
<keyword evidence="3" id="KW-1185">Reference proteome</keyword>
<dbReference type="PANTHER" id="PTHR34980:SF2">
    <property type="entry name" value="INNER MEMBRANE PROTEIN YHAH-RELATED"/>
    <property type="match status" value="1"/>
</dbReference>
<dbReference type="RefSeq" id="WP_353982352.1">
    <property type="nucleotide sequence ID" value="NZ_JBEWLY010000001.1"/>
</dbReference>